<accession>A0A077ELS7</accession>
<dbReference type="STRING" id="1338011.BD94_2670"/>
<dbReference type="Pfam" id="PF08327">
    <property type="entry name" value="AHSA1"/>
    <property type="match status" value="1"/>
</dbReference>
<evidence type="ECO:0000313" key="4">
    <source>
        <dbReference type="Proteomes" id="UP000028933"/>
    </source>
</evidence>
<name>A0A077ELS7_9FLAO</name>
<evidence type="ECO:0000256" key="1">
    <source>
        <dbReference type="ARBA" id="ARBA00006817"/>
    </source>
</evidence>
<gene>
    <name evidence="3" type="ORF">BD94_2670</name>
</gene>
<dbReference type="Gene3D" id="3.30.530.20">
    <property type="match status" value="1"/>
</dbReference>
<dbReference type="InterPro" id="IPR023393">
    <property type="entry name" value="START-like_dom_sf"/>
</dbReference>
<dbReference type="CDD" id="cd07814">
    <property type="entry name" value="SRPBCC_CalC_Aha1-like"/>
    <property type="match status" value="1"/>
</dbReference>
<sequence>MSVIVTETYNVPVEQVWRAITDKDEMKIWYFDIPNFVLKEGAVFDFFEPGDEKKYLHRCQVLGYEPNRFLKHTWTHPDHSTGSSELLWELEKTDNGTKLTLTHTGLDSFSDAGADFAKENYKAGWNEILGKSLKNFLENNGDKV</sequence>
<organism evidence="3 4">
    <name type="scientific">Elizabethkingia anophelis NUHP1</name>
    <dbReference type="NCBI Taxonomy" id="1338011"/>
    <lineage>
        <taxon>Bacteria</taxon>
        <taxon>Pseudomonadati</taxon>
        <taxon>Bacteroidota</taxon>
        <taxon>Flavobacteriia</taxon>
        <taxon>Flavobacteriales</taxon>
        <taxon>Weeksellaceae</taxon>
        <taxon>Elizabethkingia</taxon>
    </lineage>
</organism>
<evidence type="ECO:0000259" key="2">
    <source>
        <dbReference type="Pfam" id="PF08327"/>
    </source>
</evidence>
<dbReference type="RefSeq" id="WP_024565458.1">
    <property type="nucleotide sequence ID" value="NZ_CP007547.1"/>
</dbReference>
<proteinExistence type="inferred from homology"/>
<comment type="similarity">
    <text evidence="1">Belongs to the AHA1 family.</text>
</comment>
<dbReference type="Proteomes" id="UP000028933">
    <property type="component" value="Chromosome"/>
</dbReference>
<dbReference type="KEGG" id="eao:BD94_2670"/>
<dbReference type="AlphaFoldDB" id="A0A077ELS7"/>
<protein>
    <recommendedName>
        <fullName evidence="2">Activator of Hsp90 ATPase homologue 1/2-like C-terminal domain-containing protein</fullName>
    </recommendedName>
</protein>
<dbReference type="eggNOG" id="COG3832">
    <property type="taxonomic scope" value="Bacteria"/>
</dbReference>
<reference evidence="3" key="2">
    <citation type="journal article" date="2015" name="Genome Biol. Evol.">
        <title>Complete Genome Sequence and Transcriptomic Analysis of the Novel Pathogen Elizabethkingia anophelis in Response to Oxidative Stress.</title>
        <authorList>
            <person name="Li Y."/>
            <person name="Liu Y."/>
            <person name="Chew S.C."/>
            <person name="Tay M."/>
            <person name="Salido M.M."/>
            <person name="Teo J."/>
            <person name="Lauro F.M."/>
            <person name="Givskov M."/>
            <person name="Yang L."/>
        </authorList>
    </citation>
    <scope>NUCLEOTIDE SEQUENCE</scope>
    <source>
        <strain evidence="3">NUHP1</strain>
    </source>
</reference>
<feature type="domain" description="Activator of Hsp90 ATPase homologue 1/2-like C-terminal" evidence="2">
    <location>
        <begin position="10"/>
        <end position="138"/>
    </location>
</feature>
<dbReference type="EMBL" id="CP007547">
    <property type="protein sequence ID" value="AIL46445.1"/>
    <property type="molecule type" value="Genomic_DNA"/>
</dbReference>
<dbReference type="HOGENOM" id="CLU_108923_9_0_10"/>
<dbReference type="InterPro" id="IPR013538">
    <property type="entry name" value="ASHA1/2-like_C"/>
</dbReference>
<evidence type="ECO:0000313" key="3">
    <source>
        <dbReference type="EMBL" id="AIL46445.1"/>
    </source>
</evidence>
<dbReference type="SUPFAM" id="SSF55961">
    <property type="entry name" value="Bet v1-like"/>
    <property type="match status" value="1"/>
</dbReference>
<reference evidence="3" key="1">
    <citation type="journal article" date="2013" name="Lancet">
        <title>First case of E anophelis outbreak in an intensive-care unit.</title>
        <authorList>
            <person name="Teo J."/>
            <person name="Tan S.Y."/>
            <person name="Tay M."/>
            <person name="Ding Y."/>
            <person name="Kjelleberg S."/>
            <person name="Givskov M."/>
            <person name="Lin R.T."/>
            <person name="Yang L."/>
        </authorList>
    </citation>
    <scope>NUCLEOTIDE SEQUENCE [LARGE SCALE GENOMIC DNA]</scope>
    <source>
        <strain evidence="3">NUHP1</strain>
    </source>
</reference>